<keyword evidence="4 5" id="KW-0648">Protein biosynthesis</keyword>
<evidence type="ECO:0000259" key="7">
    <source>
        <dbReference type="Pfam" id="PF01765"/>
    </source>
</evidence>
<evidence type="ECO:0000313" key="8">
    <source>
        <dbReference type="EMBL" id="AGJ90864.1"/>
    </source>
</evidence>
<dbReference type="KEGG" id="mput:MPUT9231_4540"/>
<dbReference type="HOGENOM" id="CLU_073981_2_0_14"/>
<evidence type="ECO:0000313" key="9">
    <source>
        <dbReference type="Proteomes" id="UP000012984"/>
    </source>
</evidence>
<dbReference type="AlphaFoldDB" id="M9WHK7"/>
<dbReference type="GO" id="GO:0005737">
    <property type="term" value="C:cytoplasm"/>
    <property type="evidence" value="ECO:0007669"/>
    <property type="project" value="UniProtKB-SubCell"/>
</dbReference>
<evidence type="ECO:0000256" key="2">
    <source>
        <dbReference type="ARBA" id="ARBA00005912"/>
    </source>
</evidence>
<dbReference type="InterPro" id="IPR023584">
    <property type="entry name" value="Ribosome_recyc_fac_dom"/>
</dbReference>
<gene>
    <name evidence="5 8" type="primary">frr</name>
    <name evidence="8" type="ORF">MPUT9231_4540</name>
</gene>
<dbReference type="Pfam" id="PF01765">
    <property type="entry name" value="RRF"/>
    <property type="match status" value="1"/>
</dbReference>
<comment type="subcellular location">
    <subcellularLocation>
        <location evidence="1 5">Cytoplasm</location>
    </subcellularLocation>
</comment>
<accession>M9WHK7</accession>
<evidence type="ECO:0000256" key="4">
    <source>
        <dbReference type="ARBA" id="ARBA00022917"/>
    </source>
</evidence>
<dbReference type="OrthoDB" id="9804006at2"/>
<dbReference type="RefSeq" id="WP_015587453.1">
    <property type="nucleotide sequence ID" value="NC_021083.1"/>
</dbReference>
<sequence length="182" mass="20825">MTELILENAELEMNETIEAYKQHLKQIRTGKANGSVLDKVMINYYGSLMPLNQISQITTPEPHLIVVKPYDRNIITEAVGAIHKADLGLNPMSDAELIRIPIVPLTEDLRKDLVKKVQKELEQYKIRIRNLRRDAINQANKTDGLSKDLIADLEKQIQNLTDKAIKQLDEQTKVKEKELMTL</sequence>
<dbReference type="EMBL" id="CP004357">
    <property type="protein sequence ID" value="AGJ90864.1"/>
    <property type="molecule type" value="Genomic_DNA"/>
</dbReference>
<evidence type="ECO:0000256" key="3">
    <source>
        <dbReference type="ARBA" id="ARBA00022490"/>
    </source>
</evidence>
<dbReference type="Proteomes" id="UP000012984">
    <property type="component" value="Chromosome"/>
</dbReference>
<dbReference type="InterPro" id="IPR002661">
    <property type="entry name" value="Ribosome_recyc_fac"/>
</dbReference>
<dbReference type="eggNOG" id="COG0233">
    <property type="taxonomic scope" value="Bacteria"/>
</dbReference>
<comment type="similarity">
    <text evidence="2 5">Belongs to the RRF family.</text>
</comment>
<keyword evidence="6" id="KW-0175">Coiled coil</keyword>
<proteinExistence type="inferred from homology"/>
<dbReference type="PANTHER" id="PTHR20982">
    <property type="entry name" value="RIBOSOME RECYCLING FACTOR"/>
    <property type="match status" value="1"/>
</dbReference>
<dbReference type="FunFam" id="3.30.1360.40:FF:000001">
    <property type="entry name" value="Ribosome-recycling factor"/>
    <property type="match status" value="1"/>
</dbReference>
<name>M9WHK7_9MOLU</name>
<dbReference type="GO" id="GO:0006415">
    <property type="term" value="P:translational termination"/>
    <property type="evidence" value="ECO:0007669"/>
    <property type="project" value="UniProtKB-UniRule"/>
</dbReference>
<dbReference type="HAMAP" id="MF_00040">
    <property type="entry name" value="RRF"/>
    <property type="match status" value="1"/>
</dbReference>
<dbReference type="GO" id="GO:0043023">
    <property type="term" value="F:ribosomal large subunit binding"/>
    <property type="evidence" value="ECO:0007669"/>
    <property type="project" value="TreeGrafter"/>
</dbReference>
<evidence type="ECO:0000256" key="6">
    <source>
        <dbReference type="SAM" id="Coils"/>
    </source>
</evidence>
<dbReference type="FunFam" id="1.10.132.20:FF:000001">
    <property type="entry name" value="Ribosome-recycling factor"/>
    <property type="match status" value="1"/>
</dbReference>
<dbReference type="Gene3D" id="1.10.132.20">
    <property type="entry name" value="Ribosome-recycling factor"/>
    <property type="match status" value="1"/>
</dbReference>
<evidence type="ECO:0000256" key="1">
    <source>
        <dbReference type="ARBA" id="ARBA00004496"/>
    </source>
</evidence>
<evidence type="ECO:0000256" key="5">
    <source>
        <dbReference type="HAMAP-Rule" id="MF_00040"/>
    </source>
</evidence>
<reference evidence="8 9" key="1">
    <citation type="journal article" date="2013" name="Genome Announc.">
        <title>Complete Genome Sequence of Mycoplasma putrefaciens Strain 9231, One of the Agents of Contagious Agalactia in Goats.</title>
        <authorList>
            <person name="Dupuy V."/>
            <person name="Sirand-Pugnet P."/>
            <person name="Baranowski E."/>
            <person name="Barre A."/>
            <person name="Breton M."/>
            <person name="Couture C."/>
            <person name="Dordet-Frisoni E."/>
            <person name="Gaurivaud P."/>
            <person name="Jacob D."/>
            <person name="Lemaitre C."/>
            <person name="Manso-Silvan L."/>
            <person name="Nikolski M."/>
            <person name="Nouvel L.X."/>
            <person name="Poumarat F."/>
            <person name="Tardy F."/>
            <person name="Thebault P."/>
            <person name="Theil S."/>
            <person name="Citti C."/>
            <person name="Blanchard A."/>
            <person name="Thiaucourt F."/>
        </authorList>
    </citation>
    <scope>NUCLEOTIDE SEQUENCE [LARGE SCALE GENOMIC DNA]</scope>
    <source>
        <strain evidence="8">Mput9231</strain>
    </source>
</reference>
<dbReference type="CDD" id="cd00520">
    <property type="entry name" value="RRF"/>
    <property type="match status" value="1"/>
</dbReference>
<feature type="coiled-coil region" evidence="6">
    <location>
        <begin position="114"/>
        <end position="170"/>
    </location>
</feature>
<dbReference type="NCBIfam" id="TIGR00496">
    <property type="entry name" value="frr"/>
    <property type="match status" value="1"/>
</dbReference>
<comment type="function">
    <text evidence="5">Responsible for the release of ribosomes from messenger RNA at the termination of protein biosynthesis. May increase the efficiency of translation by recycling ribosomes from one round of translation to another.</text>
</comment>
<feature type="domain" description="Ribosome recycling factor" evidence="7">
    <location>
        <begin position="21"/>
        <end position="180"/>
    </location>
</feature>
<keyword evidence="9" id="KW-1185">Reference proteome</keyword>
<dbReference type="Gene3D" id="3.30.1360.40">
    <property type="match status" value="1"/>
</dbReference>
<dbReference type="SUPFAM" id="SSF55194">
    <property type="entry name" value="Ribosome recycling factor, RRF"/>
    <property type="match status" value="1"/>
</dbReference>
<dbReference type="PANTHER" id="PTHR20982:SF3">
    <property type="entry name" value="MITOCHONDRIAL RIBOSOME RECYCLING FACTOR PSEUDO 1"/>
    <property type="match status" value="1"/>
</dbReference>
<keyword evidence="3 5" id="KW-0963">Cytoplasm</keyword>
<dbReference type="PATRIC" id="fig|1292033.3.peg.442"/>
<protein>
    <recommendedName>
        <fullName evidence="5">Ribosome-recycling factor</fullName>
        <shortName evidence="5">RRF</shortName>
    </recommendedName>
    <alternativeName>
        <fullName evidence="5">Ribosome-releasing factor</fullName>
    </alternativeName>
</protein>
<dbReference type="InterPro" id="IPR036191">
    <property type="entry name" value="RRF_sf"/>
</dbReference>
<organism evidence="8 9">
    <name type="scientific">Mycoplasma putrefaciens Mput9231</name>
    <dbReference type="NCBI Taxonomy" id="1292033"/>
    <lineage>
        <taxon>Bacteria</taxon>
        <taxon>Bacillati</taxon>
        <taxon>Mycoplasmatota</taxon>
        <taxon>Mollicutes</taxon>
        <taxon>Mycoplasmataceae</taxon>
        <taxon>Mycoplasma</taxon>
    </lineage>
</organism>